<dbReference type="Gene3D" id="1.10.287.1060">
    <property type="entry name" value="ESAT-6-like"/>
    <property type="match status" value="1"/>
</dbReference>
<protein>
    <submittedName>
        <fullName evidence="5">DUF6531 domain-containing protein</fullName>
    </submittedName>
</protein>
<feature type="domain" description="Type VII secretion system protein EssD-like" evidence="2">
    <location>
        <begin position="1371"/>
        <end position="1493"/>
    </location>
</feature>
<dbReference type="PANTHER" id="PTHR32305">
    <property type="match status" value="1"/>
</dbReference>
<dbReference type="InterPro" id="IPR056823">
    <property type="entry name" value="TEN-like_YD-shell"/>
</dbReference>
<dbReference type="Pfam" id="PF25023">
    <property type="entry name" value="TEN_YD-shell"/>
    <property type="match status" value="2"/>
</dbReference>
<dbReference type="InterPro" id="IPR044927">
    <property type="entry name" value="Endonuclea_NS_2"/>
</dbReference>
<evidence type="ECO:0000256" key="1">
    <source>
        <dbReference type="ARBA" id="ARBA00022737"/>
    </source>
</evidence>
<keyword evidence="1" id="KW-0677">Repeat</keyword>
<dbReference type="InterPro" id="IPR044929">
    <property type="entry name" value="DNA/RNA_non-sp_Endonuclease_sf"/>
</dbReference>
<dbReference type="InterPro" id="IPR022385">
    <property type="entry name" value="Rhs_assc_core"/>
</dbReference>
<dbReference type="Pfam" id="PF20148">
    <property type="entry name" value="DUF6531"/>
    <property type="match status" value="1"/>
</dbReference>
<dbReference type="SUPFAM" id="SSF69304">
    <property type="entry name" value="Tricorn protease N-terminal domain"/>
    <property type="match status" value="1"/>
</dbReference>
<dbReference type="InterPro" id="IPR045351">
    <property type="entry name" value="DUF6531"/>
</dbReference>
<comment type="caution">
    <text evidence="5">The sequence shown here is derived from an EMBL/GenBank/DDBJ whole genome shotgun (WGS) entry which is preliminary data.</text>
</comment>
<evidence type="ECO:0000259" key="3">
    <source>
        <dbReference type="Pfam" id="PF20148"/>
    </source>
</evidence>
<evidence type="ECO:0000259" key="2">
    <source>
        <dbReference type="Pfam" id="PF13930"/>
    </source>
</evidence>
<dbReference type="Pfam" id="PF05593">
    <property type="entry name" value="RHS_repeat"/>
    <property type="match status" value="9"/>
</dbReference>
<dbReference type="EMBL" id="JBEYRS010000010">
    <property type="protein sequence ID" value="MEW2364991.1"/>
    <property type="molecule type" value="Genomic_DNA"/>
</dbReference>
<accession>A0ABV3LZV3</accession>
<dbReference type="Pfam" id="PF13930">
    <property type="entry name" value="Endonuclea_NS_2"/>
    <property type="match status" value="1"/>
</dbReference>
<dbReference type="NCBIfam" id="TIGR01643">
    <property type="entry name" value="YD_repeat_2x"/>
    <property type="match status" value="14"/>
</dbReference>
<dbReference type="Proteomes" id="UP001553843">
    <property type="component" value="Unassembled WGS sequence"/>
</dbReference>
<feature type="domain" description="DUF6531" evidence="3">
    <location>
        <begin position="319"/>
        <end position="390"/>
    </location>
</feature>
<keyword evidence="6" id="KW-1185">Reference proteome</keyword>
<gene>
    <name evidence="5" type="ORF">AB0887_23975</name>
</gene>
<dbReference type="Gene3D" id="3.90.930.1">
    <property type="match status" value="1"/>
</dbReference>
<proteinExistence type="predicted"/>
<dbReference type="Gene3D" id="3.40.570.10">
    <property type="entry name" value="Extracellular Endonuclease, subunit A"/>
    <property type="match status" value="1"/>
</dbReference>
<reference evidence="5 6" key="1">
    <citation type="submission" date="2024-06" db="EMBL/GenBank/DDBJ databases">
        <title>The Natural Products Discovery Center: Release of the First 8490 Sequenced Strains for Exploring Actinobacteria Biosynthetic Diversity.</title>
        <authorList>
            <person name="Kalkreuter E."/>
            <person name="Kautsar S.A."/>
            <person name="Yang D."/>
            <person name="Bader C.D."/>
            <person name="Teijaro C.N."/>
            <person name="Fluegel L."/>
            <person name="Davis C.M."/>
            <person name="Simpson J.R."/>
            <person name="Lauterbach L."/>
            <person name="Steele A.D."/>
            <person name="Gui C."/>
            <person name="Meng S."/>
            <person name="Li G."/>
            <person name="Viehrig K."/>
            <person name="Ye F."/>
            <person name="Su P."/>
            <person name="Kiefer A.F."/>
            <person name="Nichols A."/>
            <person name="Cepeda A.J."/>
            <person name="Yan W."/>
            <person name="Fan B."/>
            <person name="Jiang Y."/>
            <person name="Adhikari A."/>
            <person name="Zheng C.-J."/>
            <person name="Schuster L."/>
            <person name="Cowan T.M."/>
            <person name="Smanski M.J."/>
            <person name="Chevrette M.G."/>
            <person name="De Carvalho L.P.S."/>
            <person name="Shen B."/>
        </authorList>
    </citation>
    <scope>NUCLEOTIDE SEQUENCE [LARGE SCALE GENOMIC DNA]</scope>
    <source>
        <strain evidence="5 6">NPDC047833</strain>
    </source>
</reference>
<dbReference type="NCBIfam" id="TIGR03696">
    <property type="entry name" value="Rhs_assc_core"/>
    <property type="match status" value="1"/>
</dbReference>
<organism evidence="5 6">
    <name type="scientific">Streptomyces huasconensis</name>
    <dbReference type="NCBI Taxonomy" id="1854574"/>
    <lineage>
        <taxon>Bacteria</taxon>
        <taxon>Bacillati</taxon>
        <taxon>Actinomycetota</taxon>
        <taxon>Actinomycetes</taxon>
        <taxon>Kitasatosporales</taxon>
        <taxon>Streptomycetaceae</taxon>
        <taxon>Streptomyces</taxon>
    </lineage>
</organism>
<evidence type="ECO:0000259" key="4">
    <source>
        <dbReference type="Pfam" id="PF25023"/>
    </source>
</evidence>
<dbReference type="InterPro" id="IPR006530">
    <property type="entry name" value="YD"/>
</dbReference>
<name>A0ABV3LZV3_9ACTN</name>
<dbReference type="InterPro" id="IPR031325">
    <property type="entry name" value="RHS_repeat"/>
</dbReference>
<dbReference type="PANTHER" id="PTHR32305:SF15">
    <property type="entry name" value="PROTEIN RHSA-RELATED"/>
    <property type="match status" value="1"/>
</dbReference>
<dbReference type="RefSeq" id="WP_359781756.1">
    <property type="nucleotide sequence ID" value="NZ_JBEYRR010000010.1"/>
</dbReference>
<dbReference type="InterPro" id="IPR050708">
    <property type="entry name" value="T6SS_VgrG/RHS"/>
</dbReference>
<evidence type="ECO:0000313" key="6">
    <source>
        <dbReference type="Proteomes" id="UP001553843"/>
    </source>
</evidence>
<feature type="domain" description="Teneurin-like YD-shell" evidence="4">
    <location>
        <begin position="512"/>
        <end position="568"/>
    </location>
</feature>
<dbReference type="Gene3D" id="2.180.10.10">
    <property type="entry name" value="RHS repeat-associated core"/>
    <property type="match status" value="3"/>
</dbReference>
<evidence type="ECO:0000313" key="5">
    <source>
        <dbReference type="EMBL" id="MEW2364991.1"/>
    </source>
</evidence>
<feature type="domain" description="Teneurin-like YD-shell" evidence="4">
    <location>
        <begin position="1253"/>
        <end position="1331"/>
    </location>
</feature>
<sequence>MGFDIIPGDAEFEIDAEDLNPLKWINKANHAFGDTLASNLEFLGITDPAVDPDGIREIAKQWRALAKGLDAAAQASEAALHDLEWEGKAAKALHKRAKAARTQATEMADSLRKGAKALDDFADEAHALLTEIGVLLAEIAEFEIAGLALSVLTGGLSAIAGSLAAGARAAKVVALIARIEKSGSRMARVIRTVMEAIRGLERALKALGEIKTIAKAGKLAGDGMKFAAFDAALRDPGAFKDPRKLSELLATGAAFGVGAGALGKVLGKGLGKLKPSELAKLSKSLGIGGKDLSRLKLRPDQAQKVQAAIRAAEKECKLDPIDVATGAMLLPQTDVELPGALPLVLERTHISSYQWGGWFGPSWASTLDQRLQADDDGIIYAAPDGSRLVYPNPAPDSNEPVYPETGTRIPLKWDTEVEGALRITNPATGLSYVFHSPQATDNAEGVDLPLQAIENRHRQRITIHYGDDATPVEVTHSGGYRIALDRHPHIPRIAALRLLDPERPEDRGTVLVSYGYDDDGHLAEVGDSAGKALQFTYDPEGRITSWTDRNANTYSYTYDEQGRVIRTEGSGGYLSGTLNYDDATRTTTVTNGLGHSTRYEHNEAYRLIRETDPLGHTTHQEWDGEGRLVAVTDPLGKATRHCYDALGQLASVIHPDGQQTFCEYDGAGLPVTITGPDGGVWSQEYDEYGNRTAVTDPSGARTVFSYTSAGQLGTVTDALGHITAIRHNRAGLPLEVTDPTGAVTAYVYDALGRPTAITDPLGHTTRLEWTVEGQLARRTAPDGSTESWTYDAEGNCTSHTDPSGGVTRFEYGDFDLLAVRTTPDGARYSFAHDADLRLTQVTNPLGLRWSYNYDPAGRLVSETDFDGRTLTYTYDAAGRFTSRATPLGQVISYELDAAGRIVTKNVEGDLTTYTYNVAGHLTEASTSTSTLVLERDVLGRVLAESVDGHTTRYTYDVLGRRTSRTTPSGVCTQVSRNAAGVPTAVSVGGHHLTFERDALGRETSRVIESLTAPITLTSTWDEAGRQSTQHLATANRILRSRAYTYRADSTLTRIADQLSGEQREMTLDAVGRPLAVTAGRWTETYAYDTAGNQTAAQWPDEAPHPDARGERTYTGTRIRTAGTVRYEYDAAGRATLRQKTRLSCKPDTWRYVYDAEDHLVSCTTPDSTTWTYTYDPLGRRTAKYRTAPDSDQPMETVRFSWDGTSLSEQTDTTTGSVITWEYDDDHPVAQLERKPAAVTTPLAATSQGDIDTRFFAIVTDLVGTPTELVSQDGTVAWHTQATLWGRTSWNRDATAYTPLRFPGQYADPETGLHYNFFRHYDPDTARYTTPDPFGLVPAPNPVTYTHNPQTWSDPLGLVPKACLIDRYKWDGSVRFGKLDDLNRPTGVFASLRNEMLDTGSPAGSTWTPGWRGHGTSFNEARGHLLANRLGGPGKGSLSRQNLVTLTQDPVNTPVMREIEDKVYRAVAKGENVQYSVVPKYEGTNPVPTRLEISAYGNRGFSLTEKLENPAAGVRAGTIPIPKL</sequence>